<accession>A0ACC7NCM9</accession>
<proteinExistence type="predicted"/>
<keyword evidence="2" id="KW-1185">Reference proteome</keyword>
<organism evidence="1 2">
    <name type="scientific">Paraburkholderia rhynchosiae</name>
    <dbReference type="NCBI Taxonomy" id="487049"/>
    <lineage>
        <taxon>Bacteria</taxon>
        <taxon>Pseudomonadati</taxon>
        <taxon>Pseudomonadota</taxon>
        <taxon>Betaproteobacteria</taxon>
        <taxon>Burkholderiales</taxon>
        <taxon>Burkholderiaceae</taxon>
        <taxon>Paraburkholderia</taxon>
    </lineage>
</organism>
<name>A0ACC7NCM9_9BURK</name>
<dbReference type="EMBL" id="JAQQDW010000032">
    <property type="protein sequence ID" value="MFM0105202.1"/>
    <property type="molecule type" value="Genomic_DNA"/>
</dbReference>
<reference evidence="1 2" key="1">
    <citation type="journal article" date="2024" name="Chem. Sci.">
        <title>Discovery of megapolipeptins by genome mining of a Burkholderiales bacteria collection.</title>
        <authorList>
            <person name="Paulo B.S."/>
            <person name="Recchia M.J.J."/>
            <person name="Lee S."/>
            <person name="Fergusson C.H."/>
            <person name="Romanowski S.B."/>
            <person name="Hernandez A."/>
            <person name="Krull N."/>
            <person name="Liu D.Y."/>
            <person name="Cavanagh H."/>
            <person name="Bos A."/>
            <person name="Gray C.A."/>
            <person name="Murphy B.T."/>
            <person name="Linington R.G."/>
            <person name="Eustaquio A.S."/>
        </authorList>
    </citation>
    <scope>NUCLEOTIDE SEQUENCE [LARGE SCALE GENOMIC DNA]</scope>
    <source>
        <strain evidence="1 2">RL18-126-BIB-B</strain>
    </source>
</reference>
<evidence type="ECO:0000313" key="2">
    <source>
        <dbReference type="Proteomes" id="UP001629235"/>
    </source>
</evidence>
<gene>
    <name evidence="1" type="ORF">PQR01_17345</name>
</gene>
<sequence length="123" mass="13064">MKERSQALLASAVLAAGSAAAVAAEPPLKTLPSQQDIWITGTIQRGSGQYAPGDYTSLRLDRPSTSPCNDKVVTDIVLGKAGVPDPLLLLPYLGQRVAVRGRVICPDSGIRFTPTPDFVFPIY</sequence>
<protein>
    <submittedName>
        <fullName evidence="1">Uncharacterized protein</fullName>
    </submittedName>
</protein>
<comment type="caution">
    <text evidence="1">The sequence shown here is derived from an EMBL/GenBank/DDBJ whole genome shotgun (WGS) entry which is preliminary data.</text>
</comment>
<evidence type="ECO:0000313" key="1">
    <source>
        <dbReference type="EMBL" id="MFM0105202.1"/>
    </source>
</evidence>
<dbReference type="Proteomes" id="UP001629235">
    <property type="component" value="Unassembled WGS sequence"/>
</dbReference>